<evidence type="ECO:0000256" key="2">
    <source>
        <dbReference type="ARBA" id="ARBA00006371"/>
    </source>
</evidence>
<feature type="transmembrane region" description="Helical" evidence="6">
    <location>
        <begin position="101"/>
        <end position="120"/>
    </location>
</feature>
<gene>
    <name evidence="8" type="primary">LOC111110169</name>
</gene>
<keyword evidence="7" id="KW-1185">Reference proteome</keyword>
<evidence type="ECO:0000313" key="8">
    <source>
        <dbReference type="RefSeq" id="XP_022302267.1"/>
    </source>
</evidence>
<dbReference type="InterPro" id="IPR010540">
    <property type="entry name" value="CmpB_TMEM229"/>
</dbReference>
<dbReference type="RefSeq" id="XP_022302267.1">
    <property type="nucleotide sequence ID" value="XM_022446559.1"/>
</dbReference>
<dbReference type="Pfam" id="PF06541">
    <property type="entry name" value="ABC_trans_CmpB"/>
    <property type="match status" value="1"/>
</dbReference>
<feature type="transmembrane region" description="Helical" evidence="6">
    <location>
        <begin position="132"/>
        <end position="152"/>
    </location>
</feature>
<keyword evidence="3 6" id="KW-0812">Transmembrane</keyword>
<organism evidence="7 8">
    <name type="scientific">Crassostrea virginica</name>
    <name type="common">Eastern oyster</name>
    <dbReference type="NCBI Taxonomy" id="6565"/>
    <lineage>
        <taxon>Eukaryota</taxon>
        <taxon>Metazoa</taxon>
        <taxon>Spiralia</taxon>
        <taxon>Lophotrochozoa</taxon>
        <taxon>Mollusca</taxon>
        <taxon>Bivalvia</taxon>
        <taxon>Autobranchia</taxon>
        <taxon>Pteriomorphia</taxon>
        <taxon>Ostreida</taxon>
        <taxon>Ostreoidea</taxon>
        <taxon>Ostreidae</taxon>
        <taxon>Crassostrea</taxon>
    </lineage>
</organism>
<feature type="transmembrane region" description="Helical" evidence="6">
    <location>
        <begin position="32"/>
        <end position="50"/>
    </location>
</feature>
<dbReference type="GO" id="GO:0016020">
    <property type="term" value="C:membrane"/>
    <property type="evidence" value="ECO:0007669"/>
    <property type="project" value="UniProtKB-SubCell"/>
</dbReference>
<evidence type="ECO:0000256" key="5">
    <source>
        <dbReference type="ARBA" id="ARBA00023136"/>
    </source>
</evidence>
<proteinExistence type="inferred from homology"/>
<dbReference type="AlphaFoldDB" id="A0A8B8BFY5"/>
<feature type="transmembrane region" description="Helical" evidence="6">
    <location>
        <begin position="62"/>
        <end position="81"/>
    </location>
</feature>
<reference evidence="8" key="1">
    <citation type="submission" date="2025-08" db="UniProtKB">
        <authorList>
            <consortium name="RefSeq"/>
        </authorList>
    </citation>
    <scope>IDENTIFICATION</scope>
    <source>
        <tissue evidence="8">Whole sample</tissue>
    </source>
</reference>
<evidence type="ECO:0000256" key="6">
    <source>
        <dbReference type="SAM" id="Phobius"/>
    </source>
</evidence>
<comment type="similarity">
    <text evidence="2">Belongs to the TMEM229 family.</text>
</comment>
<dbReference type="PANTHER" id="PTHR31746">
    <property type="entry name" value="TRANSMEMBRANE PROTEIN 229 FAMILY MEMBER"/>
    <property type="match status" value="1"/>
</dbReference>
<name>A0A8B8BFY5_CRAVI</name>
<evidence type="ECO:0000256" key="4">
    <source>
        <dbReference type="ARBA" id="ARBA00022989"/>
    </source>
</evidence>
<keyword evidence="4 6" id="KW-1133">Transmembrane helix</keyword>
<dbReference type="GeneID" id="111110169"/>
<evidence type="ECO:0000256" key="3">
    <source>
        <dbReference type="ARBA" id="ARBA00022692"/>
    </source>
</evidence>
<evidence type="ECO:0000313" key="7">
    <source>
        <dbReference type="Proteomes" id="UP000694844"/>
    </source>
</evidence>
<sequence length="175" mass="20820">MRWQNQGPVSQQVWHEMGSKTDSRGLTAAERLFFYGMHGLFDEIVFTALYDVVYEPDGNKQLKGYSTIFSFFIYGVCSYMVERMYVRLKDYGVPFKIRIFIYLAVLYSWEFSCGLLLRQFDACSWDYSHYQYNLMGLITLEYAIFWLPLCAWNDVLYKYLLSLKLPQHSTREKSK</sequence>
<dbReference type="Proteomes" id="UP000694844">
    <property type="component" value="Chromosome 8"/>
</dbReference>
<dbReference type="PANTHER" id="PTHR31746:SF2">
    <property type="entry name" value="TRANSMEMBRANE PROTEIN 229A"/>
    <property type="match status" value="1"/>
</dbReference>
<dbReference type="KEGG" id="cvn:111110169"/>
<evidence type="ECO:0000256" key="1">
    <source>
        <dbReference type="ARBA" id="ARBA00004141"/>
    </source>
</evidence>
<keyword evidence="5 6" id="KW-0472">Membrane</keyword>
<dbReference type="OrthoDB" id="5946847at2759"/>
<protein>
    <submittedName>
        <fullName evidence="8">Transmembrane protein 229b-like</fullName>
    </submittedName>
</protein>
<comment type="subcellular location">
    <subcellularLocation>
        <location evidence="1">Membrane</location>
        <topology evidence="1">Multi-pass membrane protein</topology>
    </subcellularLocation>
</comment>
<accession>A0A8B8BFY5</accession>